<dbReference type="GO" id="GO:0102043">
    <property type="term" value="F:isopentenyl phosphate kinase activity"/>
    <property type="evidence" value="ECO:0007669"/>
    <property type="project" value="UniProtKB-EC"/>
</dbReference>
<keyword evidence="4" id="KW-0808">Transferase</keyword>
<dbReference type="NCBIfam" id="NF040647">
    <property type="entry name" value="IPPK_Arch"/>
    <property type="match status" value="1"/>
</dbReference>
<protein>
    <recommendedName>
        <fullName evidence="3">Isopentenyl phosphate kinase</fullName>
        <ecNumber evidence="2">2.7.4.26</ecNumber>
    </recommendedName>
</protein>
<dbReference type="InterPro" id="IPR001048">
    <property type="entry name" value="Asp/Glu/Uridylate_kinase"/>
</dbReference>
<keyword evidence="5" id="KW-0547">Nucleotide-binding</keyword>
<feature type="compositionally biased region" description="Basic and acidic residues" evidence="10">
    <location>
        <begin position="209"/>
        <end position="220"/>
    </location>
</feature>
<evidence type="ECO:0000256" key="9">
    <source>
        <dbReference type="ARBA" id="ARBA00049063"/>
    </source>
</evidence>
<dbReference type="GO" id="GO:0005829">
    <property type="term" value="C:cytosol"/>
    <property type="evidence" value="ECO:0007669"/>
    <property type="project" value="TreeGrafter"/>
</dbReference>
<proteinExistence type="inferred from homology"/>
<evidence type="ECO:0000256" key="2">
    <source>
        <dbReference type="ARBA" id="ARBA00012908"/>
    </source>
</evidence>
<evidence type="ECO:0000259" key="11">
    <source>
        <dbReference type="Pfam" id="PF00696"/>
    </source>
</evidence>
<evidence type="ECO:0000256" key="8">
    <source>
        <dbReference type="ARBA" id="ARBA00023229"/>
    </source>
</evidence>
<reference evidence="12" key="1">
    <citation type="submission" date="2018-05" db="EMBL/GenBank/DDBJ databases">
        <authorList>
            <person name="Lanie J.A."/>
            <person name="Ng W.-L."/>
            <person name="Kazmierczak K.M."/>
            <person name="Andrzejewski T.M."/>
            <person name="Davidsen T.M."/>
            <person name="Wayne K.J."/>
            <person name="Tettelin H."/>
            <person name="Glass J.I."/>
            <person name="Rusch D."/>
            <person name="Podicherti R."/>
            <person name="Tsui H.-C.T."/>
            <person name="Winkler M.E."/>
        </authorList>
    </citation>
    <scope>NUCLEOTIDE SEQUENCE</scope>
</reference>
<evidence type="ECO:0000256" key="5">
    <source>
        <dbReference type="ARBA" id="ARBA00022741"/>
    </source>
</evidence>
<comment type="similarity">
    <text evidence="1">Belongs to the isopentenyl phosphate kinase family.</text>
</comment>
<dbReference type="Pfam" id="PF00696">
    <property type="entry name" value="AA_kinase"/>
    <property type="match status" value="1"/>
</dbReference>
<evidence type="ECO:0000256" key="3">
    <source>
        <dbReference type="ARBA" id="ARBA00017267"/>
    </source>
</evidence>
<dbReference type="EC" id="2.7.4.26" evidence="2"/>
<dbReference type="PANTHER" id="PTHR43654:SF1">
    <property type="entry name" value="ISOPENTENYL PHOSPHATE KINASE"/>
    <property type="match status" value="1"/>
</dbReference>
<keyword evidence="8" id="KW-0414">Isoprene biosynthesis</keyword>
<organism evidence="12">
    <name type="scientific">marine metagenome</name>
    <dbReference type="NCBI Taxonomy" id="408172"/>
    <lineage>
        <taxon>unclassified sequences</taxon>
        <taxon>metagenomes</taxon>
        <taxon>ecological metagenomes</taxon>
    </lineage>
</organism>
<name>A0A381UCS0_9ZZZZ</name>
<dbReference type="PANTHER" id="PTHR43654">
    <property type="entry name" value="GLUTAMATE 5-KINASE"/>
    <property type="match status" value="1"/>
</dbReference>
<evidence type="ECO:0000313" key="12">
    <source>
        <dbReference type="EMBL" id="SVA24413.1"/>
    </source>
</evidence>
<dbReference type="AlphaFoldDB" id="A0A381UCS0"/>
<dbReference type="Gene3D" id="3.40.1160.10">
    <property type="entry name" value="Acetylglutamate kinase-like"/>
    <property type="match status" value="1"/>
</dbReference>
<dbReference type="SUPFAM" id="SSF53633">
    <property type="entry name" value="Carbamate kinase-like"/>
    <property type="match status" value="1"/>
</dbReference>
<evidence type="ECO:0000256" key="10">
    <source>
        <dbReference type="SAM" id="MobiDB-lite"/>
    </source>
</evidence>
<feature type="region of interest" description="Disordered" evidence="10">
    <location>
        <begin position="200"/>
        <end position="220"/>
    </location>
</feature>
<feature type="domain" description="Aspartate/glutamate/uridylate kinase" evidence="11">
    <location>
        <begin position="12"/>
        <end position="215"/>
    </location>
</feature>
<dbReference type="InterPro" id="IPR036393">
    <property type="entry name" value="AceGlu_kinase-like_sf"/>
</dbReference>
<comment type="catalytic activity">
    <reaction evidence="9">
        <text>isopentenyl phosphate + ATP = isopentenyl diphosphate + ADP</text>
        <dbReference type="Rhea" id="RHEA:33963"/>
        <dbReference type="ChEBI" id="CHEBI:30616"/>
        <dbReference type="ChEBI" id="CHEBI:65078"/>
        <dbReference type="ChEBI" id="CHEBI:128769"/>
        <dbReference type="ChEBI" id="CHEBI:456216"/>
        <dbReference type="EC" id="2.7.4.26"/>
    </reaction>
</comment>
<keyword evidence="6" id="KW-0418">Kinase</keyword>
<dbReference type="EMBL" id="UINC01005927">
    <property type="protein sequence ID" value="SVA24413.1"/>
    <property type="molecule type" value="Genomic_DNA"/>
</dbReference>
<feature type="non-terminal residue" evidence="12">
    <location>
        <position position="220"/>
    </location>
</feature>
<evidence type="ECO:0000256" key="6">
    <source>
        <dbReference type="ARBA" id="ARBA00022777"/>
    </source>
</evidence>
<evidence type="ECO:0000256" key="4">
    <source>
        <dbReference type="ARBA" id="ARBA00022679"/>
    </source>
</evidence>
<evidence type="ECO:0000256" key="1">
    <source>
        <dbReference type="ARBA" id="ARBA00010540"/>
    </source>
</evidence>
<dbReference type="InterPro" id="IPR024192">
    <property type="entry name" value="Fosfomycin_R_FomA-type"/>
</dbReference>
<evidence type="ECO:0000256" key="7">
    <source>
        <dbReference type="ARBA" id="ARBA00022840"/>
    </source>
</evidence>
<dbReference type="GO" id="GO:0005524">
    <property type="term" value="F:ATP binding"/>
    <property type="evidence" value="ECO:0007669"/>
    <property type="project" value="UniProtKB-KW"/>
</dbReference>
<sequence length="220" mass="24305">MHLLATLSQMARIIVKLGGGLITDKSLYRQVRMNRIDAVSNTIKELRDLGHSVILVHGAGSFGHLESRKWRLSEGYNQDIAEDQELAINRVRSDMDDLNECVIGSLMRTGVECEVLPPRKWATGVGIEFQGDLEDFARSPVDPIPITFGDVVETTDRKKFGILSGDHIMVRLGCEMSDVSACIFLLGDVDGLMDRPPSEPGAVLLPTWKSDEDISESHNS</sequence>
<keyword evidence="7" id="KW-0067">ATP-binding</keyword>
<dbReference type="GO" id="GO:0016301">
    <property type="term" value="F:kinase activity"/>
    <property type="evidence" value="ECO:0007669"/>
    <property type="project" value="UniProtKB-KW"/>
</dbReference>
<accession>A0A381UCS0</accession>
<gene>
    <name evidence="12" type="ORF">METZ01_LOCUS77267</name>
</gene>
<dbReference type="GO" id="GO:0016114">
    <property type="term" value="P:terpenoid biosynthetic process"/>
    <property type="evidence" value="ECO:0007669"/>
    <property type="project" value="TreeGrafter"/>
</dbReference>